<evidence type="ECO:0000313" key="2">
    <source>
        <dbReference type="EMBL" id="AHB48513.1"/>
    </source>
</evidence>
<keyword evidence="2" id="KW-0969">Cilium</keyword>
<dbReference type="HOGENOM" id="CLU_158714_0_0_5"/>
<dbReference type="Proteomes" id="UP000018542">
    <property type="component" value="Chromosome"/>
</dbReference>
<dbReference type="EMBL" id="CP006912">
    <property type="protein sequence ID" value="AHB48513.1"/>
    <property type="molecule type" value="Genomic_DNA"/>
</dbReference>
<reference evidence="2 3" key="1">
    <citation type="journal article" date="2014" name="Genome Announc.">
        <title>Complete Genome Sequence of Hyphomicrobium nitrativorans Strain NL23, a Denitrifying Bacterium Isolated from Biofilm of a Methanol-Fed Denitrification System Treating Seawater at the Montreal Biodome.</title>
        <authorList>
            <person name="Martineau C."/>
            <person name="Villeneuve C."/>
            <person name="Mauffrey F."/>
            <person name="Villemur R."/>
        </authorList>
    </citation>
    <scope>NUCLEOTIDE SEQUENCE [LARGE SCALE GENOMIC DNA]</scope>
    <source>
        <strain evidence="2">NL23</strain>
    </source>
</reference>
<keyword evidence="2" id="KW-0282">Flagellum</keyword>
<gene>
    <name evidence="2" type="ORF">W911_09095</name>
</gene>
<organism evidence="2 3">
    <name type="scientific">Hyphomicrobium nitrativorans NL23</name>
    <dbReference type="NCBI Taxonomy" id="1029756"/>
    <lineage>
        <taxon>Bacteria</taxon>
        <taxon>Pseudomonadati</taxon>
        <taxon>Pseudomonadota</taxon>
        <taxon>Alphaproteobacteria</taxon>
        <taxon>Hyphomicrobiales</taxon>
        <taxon>Hyphomicrobiaceae</taxon>
        <taxon>Hyphomicrobium</taxon>
    </lineage>
</organism>
<keyword evidence="3" id="KW-1185">Reference proteome</keyword>
<proteinExistence type="predicted"/>
<dbReference type="KEGG" id="hni:W911_09095"/>
<evidence type="ECO:0000313" key="3">
    <source>
        <dbReference type="Proteomes" id="UP000018542"/>
    </source>
</evidence>
<keyword evidence="2" id="KW-0966">Cell projection</keyword>
<name>V5SDA4_9HYPH</name>
<sequence length="127" mass="14697">MMKARETALKLKRFEMEERARKVSDLELMIREFENIASDLDRQIQAEEDRSGVKDPKHFAYSTFAKSAAQRRDNLRASIGELRTKLEATQADLDDAKQQLARASTEQPREIGRIRRRHERGAGLALR</sequence>
<dbReference type="PATRIC" id="fig|1029756.8.peg.1894"/>
<accession>V5SDA4</accession>
<evidence type="ECO:0000256" key="1">
    <source>
        <dbReference type="SAM" id="MobiDB-lite"/>
    </source>
</evidence>
<dbReference type="STRING" id="1029756.W911_09095"/>
<feature type="region of interest" description="Disordered" evidence="1">
    <location>
        <begin position="93"/>
        <end position="127"/>
    </location>
</feature>
<protein>
    <submittedName>
        <fullName evidence="2">Flagellar export protein FliJ</fullName>
    </submittedName>
</protein>
<dbReference type="AlphaFoldDB" id="V5SDA4"/>